<dbReference type="PROSITE" id="PS00893">
    <property type="entry name" value="NUDIX_BOX"/>
    <property type="match status" value="1"/>
</dbReference>
<name>C1AEN1_GEMAT</name>
<accession>C1AEN1</accession>
<dbReference type="GO" id="GO:0005829">
    <property type="term" value="C:cytosol"/>
    <property type="evidence" value="ECO:0007669"/>
    <property type="project" value="TreeGrafter"/>
</dbReference>
<dbReference type="Gene3D" id="3.90.79.10">
    <property type="entry name" value="Nucleoside Triphosphate Pyrophosphohydrolase"/>
    <property type="match status" value="1"/>
</dbReference>
<organism evidence="10 11">
    <name type="scientific">Gemmatimonas aurantiaca (strain DSM 14586 / JCM 11422 / NBRC 100505 / T-27)</name>
    <dbReference type="NCBI Taxonomy" id="379066"/>
    <lineage>
        <taxon>Bacteria</taxon>
        <taxon>Pseudomonadati</taxon>
        <taxon>Gemmatimonadota</taxon>
        <taxon>Gemmatimonadia</taxon>
        <taxon>Gemmatimonadales</taxon>
        <taxon>Gemmatimonadaceae</taxon>
        <taxon>Gemmatimonas</taxon>
    </lineage>
</organism>
<feature type="domain" description="Nudix hydrolase" evidence="9">
    <location>
        <begin position="43"/>
        <end position="176"/>
    </location>
</feature>
<dbReference type="STRING" id="379066.GAU_3916"/>
<dbReference type="GO" id="GO:0016462">
    <property type="term" value="F:pyrophosphatase activity"/>
    <property type="evidence" value="ECO:0007669"/>
    <property type="project" value="UniProtKB-ARBA"/>
</dbReference>
<evidence type="ECO:0000256" key="6">
    <source>
        <dbReference type="ARBA" id="ARBA00032162"/>
    </source>
</evidence>
<dbReference type="PRINTS" id="PR00502">
    <property type="entry name" value="NUDIXFAMILY"/>
</dbReference>
<dbReference type="InterPro" id="IPR020476">
    <property type="entry name" value="Nudix_hydrolase"/>
</dbReference>
<evidence type="ECO:0000256" key="5">
    <source>
        <dbReference type="ARBA" id="ARBA00022801"/>
    </source>
</evidence>
<evidence type="ECO:0000256" key="2">
    <source>
        <dbReference type="ARBA" id="ARBA00001946"/>
    </source>
</evidence>
<proteinExistence type="inferred from homology"/>
<evidence type="ECO:0000256" key="4">
    <source>
        <dbReference type="ARBA" id="ARBA00016377"/>
    </source>
</evidence>
<dbReference type="InterPro" id="IPR000086">
    <property type="entry name" value="NUDIX_hydrolase_dom"/>
</dbReference>
<dbReference type="SUPFAM" id="SSF55811">
    <property type="entry name" value="Nudix"/>
    <property type="match status" value="1"/>
</dbReference>
<sequence length="186" mass="20204">MSEGDTGPVGKVGGTRAYTGRVISVDVDQVRFPDGSIGSLEMVRHPGASAVVPVIGDMSADPIVLLIRQYRYAAEQYLYEIPAGRLDPGESPEQCAHRELQEETGYTADQVDHLFTMYTTPGFTDEKIHLFLARGLTAGEAHREADEFVELAPMPLSAAMALIKNGEIQDAKTALALFYAAEFRIG</sequence>
<dbReference type="HOGENOM" id="CLU_062658_5_1_0"/>
<evidence type="ECO:0000256" key="8">
    <source>
        <dbReference type="RuleBase" id="RU003476"/>
    </source>
</evidence>
<dbReference type="GO" id="GO:0006753">
    <property type="term" value="P:nucleoside phosphate metabolic process"/>
    <property type="evidence" value="ECO:0007669"/>
    <property type="project" value="TreeGrafter"/>
</dbReference>
<dbReference type="EMBL" id="AP009153">
    <property type="protein sequence ID" value="BAH40958.1"/>
    <property type="molecule type" value="Genomic_DNA"/>
</dbReference>
<gene>
    <name evidence="10" type="ordered locus">GAU_3916</name>
</gene>
<evidence type="ECO:0000256" key="3">
    <source>
        <dbReference type="ARBA" id="ARBA00007275"/>
    </source>
</evidence>
<keyword evidence="5 8" id="KW-0378">Hydrolase</keyword>
<evidence type="ECO:0000256" key="1">
    <source>
        <dbReference type="ARBA" id="ARBA00000847"/>
    </source>
</evidence>
<dbReference type="GO" id="GO:0019693">
    <property type="term" value="P:ribose phosphate metabolic process"/>
    <property type="evidence" value="ECO:0007669"/>
    <property type="project" value="TreeGrafter"/>
</dbReference>
<dbReference type="PANTHER" id="PTHR11839:SF18">
    <property type="entry name" value="NUDIX HYDROLASE DOMAIN-CONTAINING PROTEIN"/>
    <property type="match status" value="1"/>
</dbReference>
<dbReference type="Pfam" id="PF00293">
    <property type="entry name" value="NUDIX"/>
    <property type="match status" value="1"/>
</dbReference>
<protein>
    <recommendedName>
        <fullName evidence="4">GDP-mannose pyrophosphatase</fullName>
    </recommendedName>
    <alternativeName>
        <fullName evidence="6">GDP-mannose hydrolase</fullName>
    </alternativeName>
    <alternativeName>
        <fullName evidence="7">GDPMK</fullName>
    </alternativeName>
</protein>
<comment type="catalytic activity">
    <reaction evidence="1">
        <text>GDP-alpha-D-mannose + H2O = alpha-D-mannose 1-phosphate + GMP + 2 H(+)</text>
        <dbReference type="Rhea" id="RHEA:27978"/>
        <dbReference type="ChEBI" id="CHEBI:15377"/>
        <dbReference type="ChEBI" id="CHEBI:15378"/>
        <dbReference type="ChEBI" id="CHEBI:57527"/>
        <dbReference type="ChEBI" id="CHEBI:58115"/>
        <dbReference type="ChEBI" id="CHEBI:58409"/>
    </reaction>
</comment>
<dbReference type="AlphaFoldDB" id="C1AEN1"/>
<dbReference type="eggNOG" id="COG0494">
    <property type="taxonomic scope" value="Bacteria"/>
</dbReference>
<evidence type="ECO:0000313" key="10">
    <source>
        <dbReference type="EMBL" id="BAH40958.1"/>
    </source>
</evidence>
<dbReference type="PROSITE" id="PS51462">
    <property type="entry name" value="NUDIX"/>
    <property type="match status" value="1"/>
</dbReference>
<dbReference type="PANTHER" id="PTHR11839">
    <property type="entry name" value="UDP/ADP-SUGAR PYROPHOSPHATASE"/>
    <property type="match status" value="1"/>
</dbReference>
<dbReference type="Proteomes" id="UP000002209">
    <property type="component" value="Chromosome"/>
</dbReference>
<dbReference type="RefSeq" id="WP_015895725.1">
    <property type="nucleotide sequence ID" value="NC_012489.1"/>
</dbReference>
<dbReference type="InterPro" id="IPR015797">
    <property type="entry name" value="NUDIX_hydrolase-like_dom_sf"/>
</dbReference>
<evidence type="ECO:0000313" key="11">
    <source>
        <dbReference type="Proteomes" id="UP000002209"/>
    </source>
</evidence>
<dbReference type="KEGG" id="gau:GAU_3916"/>
<comment type="similarity">
    <text evidence="3">Belongs to the Nudix hydrolase family. NudK subfamily.</text>
</comment>
<reference evidence="11" key="1">
    <citation type="submission" date="2006-03" db="EMBL/GenBank/DDBJ databases">
        <title>Complete genome sequence of Gemmatimonas aurantiaca T-27 that represents a novel phylum Gemmatimonadetes.</title>
        <authorList>
            <person name="Takasaki K."/>
            <person name="Ichikawa N."/>
            <person name="Miura H."/>
            <person name="Matsushita S."/>
            <person name="Watanabe Y."/>
            <person name="Oguchi A."/>
            <person name="Ankai A."/>
            <person name="Yashiro I."/>
            <person name="Takahashi M."/>
            <person name="Terui Y."/>
            <person name="Fukui S."/>
            <person name="Yokoyama H."/>
            <person name="Tanikawa S."/>
            <person name="Hanada S."/>
            <person name="Kamagata Y."/>
            <person name="Fujita N."/>
        </authorList>
    </citation>
    <scope>NUCLEOTIDE SEQUENCE [LARGE SCALE GENOMIC DNA]</scope>
    <source>
        <strain evidence="11">T-27 / DSM 14586 / JCM 11422 / NBRC 100505</strain>
    </source>
</reference>
<evidence type="ECO:0000259" key="9">
    <source>
        <dbReference type="PROSITE" id="PS51462"/>
    </source>
</evidence>
<keyword evidence="11" id="KW-1185">Reference proteome</keyword>
<dbReference type="InterPro" id="IPR020084">
    <property type="entry name" value="NUDIX_hydrolase_CS"/>
</dbReference>
<dbReference type="CDD" id="cd03424">
    <property type="entry name" value="NUDIX_ADPRase_Nudt5_UGPPase_Nudt14"/>
    <property type="match status" value="1"/>
</dbReference>
<dbReference type="FunFam" id="3.90.79.10:FF:000024">
    <property type="entry name" value="ADP-ribose pyrophosphatase"/>
    <property type="match status" value="1"/>
</dbReference>
<evidence type="ECO:0000256" key="7">
    <source>
        <dbReference type="ARBA" id="ARBA00032272"/>
    </source>
</evidence>
<comment type="cofactor">
    <cofactor evidence="2">
        <name>Mg(2+)</name>
        <dbReference type="ChEBI" id="CHEBI:18420"/>
    </cofactor>
</comment>